<accession>A0AAP2CKY1</accession>
<evidence type="ECO:0000313" key="1">
    <source>
        <dbReference type="EMBL" id="MBT0956329.1"/>
    </source>
</evidence>
<dbReference type="AlphaFoldDB" id="A0AAP2CKY1"/>
<dbReference type="Proteomes" id="UP001315686">
    <property type="component" value="Unassembled WGS sequence"/>
</dbReference>
<sequence>MAYTVNTIAEGKEALEKAREFLAFVQPIDYQTSMGKVSIPVGTVDLRSEQVIIGAASPWVYYLHKNKLKAMGLQAFATNMAWDSLARDLYDRTKYIVPVATAMANFCIGLGTGLGGPIVTGLVVVTPLVIKFTIFYSENRAAVDAVAGHLNIALHALDWMRKHCPVNYRILMQLFAHAGWEAMTRIPDGITMEALASIAGGLIGGWTGAMDDGLFAMLKILASSLGMASVKFGTAGIIHNTKQGAEDIIRLYEMSGIIIGKSEARILAEELERPGARQQFTALFHALEAVAALGRELNETYEATKVPGDNAAGWW</sequence>
<gene>
    <name evidence="1" type="ORF">IV417_02925</name>
</gene>
<proteinExistence type="predicted"/>
<dbReference type="RefSeq" id="WP_327792533.1">
    <property type="nucleotide sequence ID" value="NZ_JADQAZ010000001.1"/>
</dbReference>
<evidence type="ECO:0000313" key="2">
    <source>
        <dbReference type="Proteomes" id="UP001315686"/>
    </source>
</evidence>
<name>A0AAP2CKY1_9RHOB</name>
<comment type="caution">
    <text evidence="1">The sequence shown here is derived from an EMBL/GenBank/DDBJ whole genome shotgun (WGS) entry which is preliminary data.</text>
</comment>
<dbReference type="EMBL" id="JADQAZ010000001">
    <property type="protein sequence ID" value="MBT0956329.1"/>
    <property type="molecule type" value="Genomic_DNA"/>
</dbReference>
<keyword evidence="2" id="KW-1185">Reference proteome</keyword>
<organism evidence="1 2">
    <name type="scientific">Harenicola maris</name>
    <dbReference type="NCBI Taxonomy" id="2841044"/>
    <lineage>
        <taxon>Bacteria</taxon>
        <taxon>Pseudomonadati</taxon>
        <taxon>Pseudomonadota</taxon>
        <taxon>Alphaproteobacteria</taxon>
        <taxon>Rhodobacterales</taxon>
        <taxon>Paracoccaceae</taxon>
        <taxon>Harenicola</taxon>
    </lineage>
</organism>
<reference evidence="1 2" key="1">
    <citation type="journal article" date="2021" name="Arch. Microbiol.">
        <title>Harenicola maris gen. nov., sp. nov. isolated from the Sea of Japan shallow sediments.</title>
        <authorList>
            <person name="Romanenko L.A."/>
            <person name="Kurilenko V.V."/>
            <person name="Chernysheva N.Y."/>
            <person name="Tekutyeva L.A."/>
            <person name="Velansky P.V."/>
            <person name="Svetashev V.I."/>
            <person name="Isaeva M.P."/>
        </authorList>
    </citation>
    <scope>NUCLEOTIDE SEQUENCE [LARGE SCALE GENOMIC DNA]</scope>
    <source>
        <strain evidence="1 2">KMM 3653</strain>
    </source>
</reference>
<protein>
    <submittedName>
        <fullName evidence="1">Uncharacterized protein</fullName>
    </submittedName>
</protein>